<accession>A0A0T9MSP2</accession>
<evidence type="ECO:0000313" key="1">
    <source>
        <dbReference type="EMBL" id="CNG42882.1"/>
    </source>
</evidence>
<proteinExistence type="predicted"/>
<protein>
    <submittedName>
        <fullName evidence="1">Uncharacterized protein</fullName>
    </submittedName>
</protein>
<dbReference type="Proteomes" id="UP000038750">
    <property type="component" value="Unassembled WGS sequence"/>
</dbReference>
<dbReference type="AlphaFoldDB" id="A0A0T9MSP2"/>
<organism evidence="1 2">
    <name type="scientific">Yersinia intermedia</name>
    <dbReference type="NCBI Taxonomy" id="631"/>
    <lineage>
        <taxon>Bacteria</taxon>
        <taxon>Pseudomonadati</taxon>
        <taxon>Pseudomonadota</taxon>
        <taxon>Gammaproteobacteria</taxon>
        <taxon>Enterobacterales</taxon>
        <taxon>Yersiniaceae</taxon>
        <taxon>Yersinia</taxon>
    </lineage>
</organism>
<reference evidence="1 2" key="1">
    <citation type="submission" date="2015-03" db="EMBL/GenBank/DDBJ databases">
        <authorList>
            <person name="Murphy D."/>
        </authorList>
    </citation>
    <scope>NUCLEOTIDE SEQUENCE [LARGE SCALE GENOMIC DNA]</scope>
    <source>
        <strain evidence="1 2">BR165/97</strain>
    </source>
</reference>
<evidence type="ECO:0000313" key="2">
    <source>
        <dbReference type="Proteomes" id="UP000038750"/>
    </source>
</evidence>
<gene>
    <name evidence="1" type="ORF">ERS008530_03740</name>
</gene>
<sequence length="37" mass="4368">MANYQNISLEWLQRMYLDGYIALCDGDLQEVLNVVFE</sequence>
<dbReference type="EMBL" id="CPZJ01000018">
    <property type="protein sequence ID" value="CNG42882.1"/>
    <property type="molecule type" value="Genomic_DNA"/>
</dbReference>
<name>A0A0T9MSP2_YERIN</name>